<dbReference type="SUPFAM" id="SSF49401">
    <property type="entry name" value="Bacterial adhesins"/>
    <property type="match status" value="1"/>
</dbReference>
<organism evidence="6 7">
    <name type="scientific">Serratia aquatilis</name>
    <dbReference type="NCBI Taxonomy" id="1737515"/>
    <lineage>
        <taxon>Bacteria</taxon>
        <taxon>Pseudomonadati</taxon>
        <taxon>Pseudomonadota</taxon>
        <taxon>Gammaproteobacteria</taxon>
        <taxon>Enterobacterales</taxon>
        <taxon>Yersiniaceae</taxon>
        <taxon>Serratia</taxon>
    </lineage>
</organism>
<feature type="chain" id="PRO_5047223806" evidence="5">
    <location>
        <begin position="25"/>
        <end position="182"/>
    </location>
</feature>
<feature type="signal peptide" evidence="5">
    <location>
        <begin position="1"/>
        <end position="24"/>
    </location>
</feature>
<comment type="caution">
    <text evidence="6">The sequence shown here is derived from an EMBL/GenBank/DDBJ whole genome shotgun (WGS) entry which is preliminary data.</text>
</comment>
<evidence type="ECO:0000256" key="4">
    <source>
        <dbReference type="ARBA" id="ARBA00023263"/>
    </source>
</evidence>
<dbReference type="InterPro" id="IPR008966">
    <property type="entry name" value="Adhesion_dom_sf"/>
</dbReference>
<dbReference type="Gene3D" id="2.60.40.1090">
    <property type="entry name" value="Fimbrial-type adhesion domain"/>
    <property type="match status" value="1"/>
</dbReference>
<dbReference type="RefSeq" id="WP_380677866.1">
    <property type="nucleotide sequence ID" value="NZ_CP173186.1"/>
</dbReference>
<dbReference type="InterPro" id="IPR036937">
    <property type="entry name" value="Adhesion_dom_fimbrial_sf"/>
</dbReference>
<evidence type="ECO:0000256" key="1">
    <source>
        <dbReference type="ARBA" id="ARBA00004561"/>
    </source>
</evidence>
<gene>
    <name evidence="6" type="ORF">ACFFJ3_17915</name>
</gene>
<name>A0ABV6EH73_9GAMM</name>
<keyword evidence="3 5" id="KW-0732">Signal</keyword>
<evidence type="ECO:0000256" key="3">
    <source>
        <dbReference type="ARBA" id="ARBA00022729"/>
    </source>
</evidence>
<keyword evidence="7" id="KW-1185">Reference proteome</keyword>
<dbReference type="PANTHER" id="PTHR33420:SF3">
    <property type="entry name" value="FIMBRIAL SUBUNIT ELFA"/>
    <property type="match status" value="1"/>
</dbReference>
<evidence type="ECO:0000256" key="5">
    <source>
        <dbReference type="SAM" id="SignalP"/>
    </source>
</evidence>
<evidence type="ECO:0000313" key="7">
    <source>
        <dbReference type="Proteomes" id="UP001589792"/>
    </source>
</evidence>
<accession>A0ABV6EH73</accession>
<comment type="similarity">
    <text evidence="2">Belongs to the fimbrial protein family.</text>
</comment>
<dbReference type="Proteomes" id="UP001589792">
    <property type="component" value="Unassembled WGS sequence"/>
</dbReference>
<keyword evidence="4" id="KW-0281">Fimbrium</keyword>
<sequence length="182" mass="18778">MSNKCFILIPAALFLLSLSSYSQAASNAQITITGNVQSTTCDVDISTNNLDLGTLRPTDFTAVAMPVAESVRTFSVGLNNCTVPEAAGTAGLMVTGQTLFGNTDIFSSGTNNTGVMLNQVGTSTYIKSGETLEVAKVAGDPPADNELNGKTLALQAGLAKGSDATADIGRVSAPILFQFVYN</sequence>
<evidence type="ECO:0000256" key="2">
    <source>
        <dbReference type="ARBA" id="ARBA00006671"/>
    </source>
</evidence>
<dbReference type="PANTHER" id="PTHR33420">
    <property type="entry name" value="FIMBRIAL SUBUNIT ELFA-RELATED"/>
    <property type="match status" value="1"/>
</dbReference>
<reference evidence="6 7" key="1">
    <citation type="submission" date="2024-09" db="EMBL/GenBank/DDBJ databases">
        <authorList>
            <person name="Sun Q."/>
            <person name="Mori K."/>
        </authorList>
    </citation>
    <scope>NUCLEOTIDE SEQUENCE [LARGE SCALE GENOMIC DNA]</scope>
    <source>
        <strain evidence="6 7">CCM 8626</strain>
    </source>
</reference>
<evidence type="ECO:0000313" key="6">
    <source>
        <dbReference type="EMBL" id="MFC0228349.1"/>
    </source>
</evidence>
<dbReference type="InterPro" id="IPR050263">
    <property type="entry name" value="Bact_Fimbrial_Adh_Pro"/>
</dbReference>
<comment type="subcellular location">
    <subcellularLocation>
        <location evidence="1">Fimbrium</location>
    </subcellularLocation>
</comment>
<proteinExistence type="inferred from homology"/>
<protein>
    <submittedName>
        <fullName evidence="6">Fimbrial protein</fullName>
    </submittedName>
</protein>
<dbReference type="EMBL" id="JBHLXG010000018">
    <property type="protein sequence ID" value="MFC0228349.1"/>
    <property type="molecule type" value="Genomic_DNA"/>
</dbReference>